<evidence type="ECO:0000313" key="3">
    <source>
        <dbReference type="Proteomes" id="UP000729357"/>
    </source>
</evidence>
<accession>A0A9P8F5W9</accession>
<gene>
    <name evidence="2" type="ORF">KCU98_g19916</name>
</gene>
<reference evidence="2" key="1">
    <citation type="journal article" date="2021" name="J Fungi (Basel)">
        <title>Virulence traits and population genomics of the black yeast Aureobasidium melanogenum.</title>
        <authorList>
            <person name="Cernosa A."/>
            <person name="Sun X."/>
            <person name="Gostincar C."/>
            <person name="Fang C."/>
            <person name="Gunde-Cimerman N."/>
            <person name="Song Z."/>
        </authorList>
    </citation>
    <scope>NUCLEOTIDE SEQUENCE</scope>
    <source>
        <strain evidence="2">EXF-9298</strain>
    </source>
</reference>
<name>A0A9P8F5W9_AURME</name>
<reference evidence="2" key="2">
    <citation type="submission" date="2021-08" db="EMBL/GenBank/DDBJ databases">
        <authorList>
            <person name="Gostincar C."/>
            <person name="Sun X."/>
            <person name="Song Z."/>
            <person name="Gunde-Cimerman N."/>
        </authorList>
    </citation>
    <scope>NUCLEOTIDE SEQUENCE</scope>
    <source>
        <strain evidence="2">EXF-9298</strain>
    </source>
</reference>
<dbReference type="EMBL" id="JAHFXS010006034">
    <property type="protein sequence ID" value="KAG9935810.1"/>
    <property type="molecule type" value="Genomic_DNA"/>
</dbReference>
<feature type="non-terminal residue" evidence="2">
    <location>
        <position position="73"/>
    </location>
</feature>
<sequence>MANTRTMAAAVLRNSARPLVASPRLFTPASTSLFSTSAARLASGTGAPAQGYRMPAPARWDQQKESTADKLGN</sequence>
<feature type="region of interest" description="Disordered" evidence="1">
    <location>
        <begin position="44"/>
        <end position="73"/>
    </location>
</feature>
<organism evidence="2 3">
    <name type="scientific">Aureobasidium melanogenum</name>
    <name type="common">Aureobasidium pullulans var. melanogenum</name>
    <dbReference type="NCBI Taxonomy" id="46634"/>
    <lineage>
        <taxon>Eukaryota</taxon>
        <taxon>Fungi</taxon>
        <taxon>Dikarya</taxon>
        <taxon>Ascomycota</taxon>
        <taxon>Pezizomycotina</taxon>
        <taxon>Dothideomycetes</taxon>
        <taxon>Dothideomycetidae</taxon>
        <taxon>Dothideales</taxon>
        <taxon>Saccotheciaceae</taxon>
        <taxon>Aureobasidium</taxon>
    </lineage>
</organism>
<feature type="compositionally biased region" description="Basic and acidic residues" evidence="1">
    <location>
        <begin position="61"/>
        <end position="73"/>
    </location>
</feature>
<dbReference type="AlphaFoldDB" id="A0A9P8F5W9"/>
<dbReference type="Proteomes" id="UP000729357">
    <property type="component" value="Unassembled WGS sequence"/>
</dbReference>
<keyword evidence="3" id="KW-1185">Reference proteome</keyword>
<proteinExistence type="predicted"/>
<protein>
    <submittedName>
        <fullName evidence="2">Uncharacterized protein</fullName>
    </submittedName>
</protein>
<evidence type="ECO:0000256" key="1">
    <source>
        <dbReference type="SAM" id="MobiDB-lite"/>
    </source>
</evidence>
<evidence type="ECO:0000313" key="2">
    <source>
        <dbReference type="EMBL" id="KAG9935810.1"/>
    </source>
</evidence>
<comment type="caution">
    <text evidence="2">The sequence shown here is derived from an EMBL/GenBank/DDBJ whole genome shotgun (WGS) entry which is preliminary data.</text>
</comment>